<feature type="compositionally biased region" description="Gly residues" evidence="6">
    <location>
        <begin position="81"/>
        <end position="93"/>
    </location>
</feature>
<name>A0ABP8B1K8_9ACTN</name>
<proteinExistence type="predicted"/>
<feature type="domain" description="Tetrapyrrole methylase" evidence="7">
    <location>
        <begin position="129"/>
        <end position="254"/>
    </location>
</feature>
<keyword evidence="5" id="KW-0949">S-adenosyl-L-methionine</keyword>
<dbReference type="SUPFAM" id="SSF53790">
    <property type="entry name" value="Tetrapyrrole methylase"/>
    <property type="match status" value="2"/>
</dbReference>
<evidence type="ECO:0000256" key="6">
    <source>
        <dbReference type="SAM" id="MobiDB-lite"/>
    </source>
</evidence>
<feature type="region of interest" description="Disordered" evidence="6">
    <location>
        <begin position="50"/>
        <end position="111"/>
    </location>
</feature>
<dbReference type="NCBIfam" id="TIGR02467">
    <property type="entry name" value="CbiE"/>
    <property type="match status" value="1"/>
</dbReference>
<dbReference type="Gene3D" id="3.30.950.10">
    <property type="entry name" value="Methyltransferase, Cobalt-precorrin-4 Transmethylase, Domain 2"/>
    <property type="match status" value="1"/>
</dbReference>
<evidence type="ECO:0000256" key="5">
    <source>
        <dbReference type="ARBA" id="ARBA00022691"/>
    </source>
</evidence>
<accession>A0ABP8B1K8</accession>
<evidence type="ECO:0000256" key="4">
    <source>
        <dbReference type="ARBA" id="ARBA00022679"/>
    </source>
</evidence>
<protein>
    <submittedName>
        <fullName evidence="8">Precorrin-6y C5,15-methyltransferase (Decarboxylating) subunit CbiE</fullName>
    </submittedName>
</protein>
<evidence type="ECO:0000313" key="9">
    <source>
        <dbReference type="Proteomes" id="UP001501251"/>
    </source>
</evidence>
<evidence type="ECO:0000256" key="1">
    <source>
        <dbReference type="ARBA" id="ARBA00004953"/>
    </source>
</evidence>
<evidence type="ECO:0000259" key="7">
    <source>
        <dbReference type="Pfam" id="PF00590"/>
    </source>
</evidence>
<dbReference type="RefSeq" id="WP_344919712.1">
    <property type="nucleotide sequence ID" value="NZ_BAABAQ010000007.1"/>
</dbReference>
<evidence type="ECO:0000256" key="2">
    <source>
        <dbReference type="ARBA" id="ARBA00022573"/>
    </source>
</evidence>
<dbReference type="InterPro" id="IPR000878">
    <property type="entry name" value="4pyrrol_Mease"/>
</dbReference>
<dbReference type="Gene3D" id="3.40.50.150">
    <property type="entry name" value="Vaccinia Virus protein VP39"/>
    <property type="match status" value="1"/>
</dbReference>
<dbReference type="InterPro" id="IPR035996">
    <property type="entry name" value="4pyrrol_Methylase_sf"/>
</dbReference>
<dbReference type="InterPro" id="IPR012818">
    <property type="entry name" value="CbiE"/>
</dbReference>
<organism evidence="8 9">
    <name type="scientific">Streptosporangium oxazolinicum</name>
    <dbReference type="NCBI Taxonomy" id="909287"/>
    <lineage>
        <taxon>Bacteria</taxon>
        <taxon>Bacillati</taxon>
        <taxon>Actinomycetota</taxon>
        <taxon>Actinomycetes</taxon>
        <taxon>Streptosporangiales</taxon>
        <taxon>Streptosporangiaceae</taxon>
        <taxon>Streptosporangium</taxon>
    </lineage>
</organism>
<dbReference type="Proteomes" id="UP001501251">
    <property type="component" value="Unassembled WGS sequence"/>
</dbReference>
<comment type="pathway">
    <text evidence="1">Cofactor biosynthesis; adenosylcobalamin biosynthesis.</text>
</comment>
<feature type="compositionally biased region" description="Low complexity" evidence="6">
    <location>
        <begin position="67"/>
        <end position="80"/>
    </location>
</feature>
<dbReference type="PANTHER" id="PTHR43182">
    <property type="entry name" value="COBALT-PRECORRIN-6B C(15)-METHYLTRANSFERASE (DECARBOXYLATING)"/>
    <property type="match status" value="1"/>
</dbReference>
<dbReference type="InterPro" id="IPR029063">
    <property type="entry name" value="SAM-dependent_MTases_sf"/>
</dbReference>
<dbReference type="CDD" id="cd11644">
    <property type="entry name" value="Precorrin-6Y-MT"/>
    <property type="match status" value="1"/>
</dbReference>
<gene>
    <name evidence="8" type="primary">cbiE</name>
    <name evidence="8" type="ORF">GCM10022252_42500</name>
</gene>
<dbReference type="InterPro" id="IPR050714">
    <property type="entry name" value="Cobalamin_biosynth_MTase"/>
</dbReference>
<sequence>MSDPATTAAGPVVVVVGIGDDGWAGLSEAARRELRAAEVLMGGARQLGLVPDLGAEPGDAYGGEPSDQPGTDPGIDPGDQPGTGPGGTHGGEPGDQSGIDPGGEYGAGPGAERVVWPSPLLPALPALIASHRGRRVCVLASGDPMFHGIGTTLVRLLGADRVRVLPHPSSVSLACARLGWAADRVEVVSLVARPAEVLHPVVHDGRRVLVLSADGRTPARVAGLLTARGYGASPMTVLERLGGAGERLLSGTAATWSPPVTHDLNVVAVECRADAGTVPLPRLPGLPDEAYEHDGQLTKSEVRAVTLSRLAPVPGQLLWDVGAGAGSIGIEWMRAHPDNRAVAVESHPARAAAVARNAAGLGVPGLGVVTGAAPAALAGLERPDAVFVGGGVTVPGMVEACWEALRPGGRLVANAVTVESEAVLALWHGRLGGGMVRLAVSRAAPVGAFTGWRPMMPVTIWTAVKPPVPEETR</sequence>
<dbReference type="SUPFAM" id="SSF53335">
    <property type="entry name" value="S-adenosyl-L-methionine-dependent methyltransferases"/>
    <property type="match status" value="1"/>
</dbReference>
<dbReference type="InterPro" id="IPR014008">
    <property type="entry name" value="Cbl_synth_MTase_CbiT"/>
</dbReference>
<dbReference type="Pfam" id="PF00590">
    <property type="entry name" value="TP_methylase"/>
    <property type="match status" value="1"/>
</dbReference>
<dbReference type="NCBIfam" id="TIGR02469">
    <property type="entry name" value="CbiT"/>
    <property type="match status" value="1"/>
</dbReference>
<reference evidence="9" key="1">
    <citation type="journal article" date="2019" name="Int. J. Syst. Evol. Microbiol.">
        <title>The Global Catalogue of Microorganisms (GCM) 10K type strain sequencing project: providing services to taxonomists for standard genome sequencing and annotation.</title>
        <authorList>
            <consortium name="The Broad Institute Genomics Platform"/>
            <consortium name="The Broad Institute Genome Sequencing Center for Infectious Disease"/>
            <person name="Wu L."/>
            <person name="Ma J."/>
        </authorList>
    </citation>
    <scope>NUCLEOTIDE SEQUENCE [LARGE SCALE GENOMIC DNA]</scope>
    <source>
        <strain evidence="9">JCM 17388</strain>
    </source>
</reference>
<dbReference type="InterPro" id="IPR014777">
    <property type="entry name" value="4pyrrole_Mease_sub1"/>
</dbReference>
<keyword evidence="4" id="KW-0808">Transferase</keyword>
<keyword evidence="2" id="KW-0169">Cobalamin biosynthesis</keyword>
<evidence type="ECO:0000256" key="3">
    <source>
        <dbReference type="ARBA" id="ARBA00022603"/>
    </source>
</evidence>
<feature type="compositionally biased region" description="Gly residues" evidence="6">
    <location>
        <begin position="100"/>
        <end position="109"/>
    </location>
</feature>
<keyword evidence="9" id="KW-1185">Reference proteome</keyword>
<dbReference type="PANTHER" id="PTHR43182:SF1">
    <property type="entry name" value="COBALT-PRECORRIN-7 C(5)-METHYLTRANSFERASE"/>
    <property type="match status" value="1"/>
</dbReference>
<evidence type="ECO:0000313" key="8">
    <source>
        <dbReference type="EMBL" id="GAA4195917.1"/>
    </source>
</evidence>
<dbReference type="Gene3D" id="3.40.1010.10">
    <property type="entry name" value="Cobalt-precorrin-4 Transmethylase, Domain 1"/>
    <property type="match status" value="1"/>
</dbReference>
<dbReference type="InterPro" id="IPR014776">
    <property type="entry name" value="4pyrrole_Mease_sub2"/>
</dbReference>
<comment type="caution">
    <text evidence="8">The sequence shown here is derived from an EMBL/GenBank/DDBJ whole genome shotgun (WGS) entry which is preliminary data.</text>
</comment>
<keyword evidence="3" id="KW-0489">Methyltransferase</keyword>
<dbReference type="EMBL" id="BAABAQ010000007">
    <property type="protein sequence ID" value="GAA4195917.1"/>
    <property type="molecule type" value="Genomic_DNA"/>
</dbReference>